<sequence>MDNQRDVAYETYALDAEIVASDPISFTLKDGSEYKMTPRQYRKGTPGVIIDHEVDKEFLINGGMLKVARKEWV</sequence>
<accession>A0A4V1AIY9</accession>
<dbReference type="EMBL" id="CP037940">
    <property type="protein sequence ID" value="QBO37165.1"/>
    <property type="molecule type" value="Genomic_DNA"/>
</dbReference>
<evidence type="ECO:0000313" key="1">
    <source>
        <dbReference type="EMBL" id="QBO37165.1"/>
    </source>
</evidence>
<evidence type="ECO:0000313" key="2">
    <source>
        <dbReference type="Proteomes" id="UP000292886"/>
    </source>
</evidence>
<dbReference type="KEGG" id="wei:EQG49_12230"/>
<name>A0A4V1AIY9_9LACO</name>
<dbReference type="AlphaFoldDB" id="A0A4V1AIY9"/>
<dbReference type="RefSeq" id="WP_133364242.1">
    <property type="nucleotide sequence ID" value="NZ_CP037940.1"/>
</dbReference>
<gene>
    <name evidence="1" type="ORF">EQG49_12230</name>
</gene>
<keyword evidence="2" id="KW-1185">Reference proteome</keyword>
<reference evidence="2" key="1">
    <citation type="submission" date="2019-03" db="EMBL/GenBank/DDBJ databases">
        <title>Weissella sp. 26KH-42 Genome sequencing.</title>
        <authorList>
            <person name="Heo J."/>
            <person name="Kim S.-J."/>
            <person name="Kim J.-S."/>
            <person name="Hong S.-B."/>
            <person name="Kwon S.-W."/>
        </authorList>
    </citation>
    <scope>NUCLEOTIDE SEQUENCE [LARGE SCALE GENOMIC DNA]</scope>
    <source>
        <strain evidence="2">26KH-42</strain>
    </source>
</reference>
<proteinExistence type="predicted"/>
<protein>
    <submittedName>
        <fullName evidence="1">Uncharacterized protein</fullName>
    </submittedName>
</protein>
<dbReference type="Proteomes" id="UP000292886">
    <property type="component" value="Chromosome"/>
</dbReference>
<organism evidence="1 2">
    <name type="scientific">Periweissella cryptocerci</name>
    <dbReference type="NCBI Taxonomy" id="2506420"/>
    <lineage>
        <taxon>Bacteria</taxon>
        <taxon>Bacillati</taxon>
        <taxon>Bacillota</taxon>
        <taxon>Bacilli</taxon>
        <taxon>Lactobacillales</taxon>
        <taxon>Lactobacillaceae</taxon>
        <taxon>Periweissella</taxon>
    </lineage>
</organism>